<protein>
    <recommendedName>
        <fullName evidence="8">Nuclear pore complex protein</fullName>
    </recommendedName>
</protein>
<evidence type="ECO:0000256" key="2">
    <source>
        <dbReference type="ARBA" id="ARBA00022448"/>
    </source>
</evidence>
<keyword evidence="7 8" id="KW-0539">Nucleus</keyword>
<comment type="similarity">
    <text evidence="1 8">Belongs to the nucleoporin Nup84/Nup107 family.</text>
</comment>
<keyword evidence="9" id="KW-1185">Reference proteome</keyword>
<keyword evidence="3" id="KW-0509">mRNA transport</keyword>
<name>A0ABM1BLX4_LIMPO</name>
<dbReference type="Gene3D" id="1.10.3450.20">
    <property type="match status" value="1"/>
</dbReference>
<evidence type="ECO:0000256" key="6">
    <source>
        <dbReference type="ARBA" id="ARBA00023132"/>
    </source>
</evidence>
<reference evidence="10" key="1">
    <citation type="submission" date="2025-08" db="UniProtKB">
        <authorList>
            <consortium name="RefSeq"/>
        </authorList>
    </citation>
    <scope>IDENTIFICATION</scope>
    <source>
        <tissue evidence="10">Muscle</tissue>
    </source>
</reference>
<gene>
    <name evidence="10" type="primary">LOC106468745</name>
</gene>
<sequence length="930" mass="107725">MNMTNKSESLAFSVLNVASPNVRETATSRFSRNSTGAGNLQKSLSLLEEAGTTPGSLFHTSGTSKHTTRISERSSVSRISDVMDFSRNASFYGGREVSFFQTHTPGKSFLAVETSTVADYTVDVTTTSAALLAEDDPGLHASASLYEDFQEKLVKYPSEHEIFELLLEFEKLCSEQLVMLRKVVKKVVPSQNKFMNTIRVLNLLELERNSWRLVRTLYQDRLQTESVKDPDMVLMDTLGRHLSDRQIIDNLYERDSFIRQCQLVVDWLEQNHAEDFEDKHQNKVKFFSESGVAWENTLETLLNKQKRIIDPLTIRLIDEMDPDAPIRQHSSLHDLDREDEDRLLKCMFAHVRAGQLDMAQQLAENCGYMWLAAALDGWRLQHDPNYEKIIHDGIQIQPLEGNLNSRDVWKAVCWKAAEDVRLPVYERGMYAALSGNLKNLLPVCSTWEDYLWAYMRVLTDVYIEQEIRGSTQQEKTLEELPVLFWEQILTPQQIFQKLQASTVETVRQEAKSPHQVIQKYLILDDIDGLIEEMYERIQSEPSPPHHLIRFMAHLVLFLRTVGRSTKEELCVTIIEAFVKVLIEEKQNCLVSTYAAHLPPLLQVAWYAKFLEGIKEPLERQRCLQLAENMGLDVPLITKTVVENIRSVGREPLKPSSELTSDTTEEDLQKIEAIDWLVFDPSQRAEAVRQANALMRVFVASRKLDATRKVFAKIPADSIDVIFRQWRRMTGRTELSPEDDNATREYICFQAYLQAHDAFNDWFEHYHHGRPKEPKQPEKSDIKFTEWVAYEHQQKQYEADLERWEQALMAQTKDTVNRIYNVLLFVDGGWMVDQKTAEPEKDEPEETGRLNQMSLLRKLCIPQMSFLLHTILHETKQYKEALQLADIIASEKNQIYKDFNKEQLRTLFQKLRESSLVLLDQNHDPLGYPWE</sequence>
<keyword evidence="2 8" id="KW-0813">Transport</keyword>
<comment type="subunit">
    <text evidence="8">Part of the nuclear pore complex (NPC).</text>
</comment>
<dbReference type="PANTHER" id="PTHR13003:SF2">
    <property type="entry name" value="NUCLEAR PORE COMPLEX PROTEIN NUP107"/>
    <property type="match status" value="1"/>
</dbReference>
<dbReference type="GeneID" id="106468745"/>
<dbReference type="PANTHER" id="PTHR13003">
    <property type="entry name" value="NUP107-RELATED"/>
    <property type="match status" value="1"/>
</dbReference>
<dbReference type="Proteomes" id="UP000694941">
    <property type="component" value="Unplaced"/>
</dbReference>
<proteinExistence type="inferred from homology"/>
<evidence type="ECO:0000256" key="1">
    <source>
        <dbReference type="ARBA" id="ARBA00009510"/>
    </source>
</evidence>
<evidence type="ECO:0000256" key="5">
    <source>
        <dbReference type="ARBA" id="ARBA00023010"/>
    </source>
</evidence>
<dbReference type="RefSeq" id="XP_013784642.1">
    <property type="nucleotide sequence ID" value="XM_013929188.2"/>
</dbReference>
<evidence type="ECO:0000313" key="9">
    <source>
        <dbReference type="Proteomes" id="UP000694941"/>
    </source>
</evidence>
<evidence type="ECO:0000256" key="4">
    <source>
        <dbReference type="ARBA" id="ARBA00022927"/>
    </source>
</evidence>
<comment type="function">
    <text evidence="8">Functions as a component of the nuclear pore complex (NPC).</text>
</comment>
<keyword evidence="5 8" id="KW-0811">Translocation</keyword>
<dbReference type="InterPro" id="IPR007252">
    <property type="entry name" value="Nup84/Nup107"/>
</dbReference>
<evidence type="ECO:0000256" key="7">
    <source>
        <dbReference type="ARBA" id="ARBA00023242"/>
    </source>
</evidence>
<evidence type="ECO:0000256" key="8">
    <source>
        <dbReference type="RuleBase" id="RU365072"/>
    </source>
</evidence>
<organism evidence="9 10">
    <name type="scientific">Limulus polyphemus</name>
    <name type="common">Atlantic horseshoe crab</name>
    <dbReference type="NCBI Taxonomy" id="6850"/>
    <lineage>
        <taxon>Eukaryota</taxon>
        <taxon>Metazoa</taxon>
        <taxon>Ecdysozoa</taxon>
        <taxon>Arthropoda</taxon>
        <taxon>Chelicerata</taxon>
        <taxon>Merostomata</taxon>
        <taxon>Xiphosura</taxon>
        <taxon>Limulidae</taxon>
        <taxon>Limulus</taxon>
    </lineage>
</organism>
<evidence type="ECO:0000256" key="3">
    <source>
        <dbReference type="ARBA" id="ARBA00022816"/>
    </source>
</evidence>
<dbReference type="Pfam" id="PF04121">
    <property type="entry name" value="Nup84_Nup100"/>
    <property type="match status" value="1"/>
</dbReference>
<keyword evidence="6 8" id="KW-0906">Nuclear pore complex</keyword>
<comment type="subcellular location">
    <subcellularLocation>
        <location evidence="8">Nucleus</location>
        <location evidence="8">Nuclear pore complex</location>
    </subcellularLocation>
    <subcellularLocation>
        <location evidence="8">Nucleus membrane</location>
    </subcellularLocation>
</comment>
<dbReference type="Gene3D" id="1.20.190.50">
    <property type="match status" value="1"/>
</dbReference>
<keyword evidence="8" id="KW-0472">Membrane</keyword>
<evidence type="ECO:0000313" key="10">
    <source>
        <dbReference type="RefSeq" id="XP_013784642.1"/>
    </source>
</evidence>
<keyword evidence="4" id="KW-0653">Protein transport</keyword>
<accession>A0ABM1BLX4</accession>